<proteinExistence type="predicted"/>
<dbReference type="EMBL" id="JANQDX010000009">
    <property type="protein sequence ID" value="KAL0919547.1"/>
    <property type="molecule type" value="Genomic_DNA"/>
</dbReference>
<name>A0ABD0V3B0_DENTH</name>
<comment type="caution">
    <text evidence="2">The sequence shown here is derived from an EMBL/GenBank/DDBJ whole genome shotgun (WGS) entry which is preliminary data.</text>
</comment>
<feature type="region of interest" description="Disordered" evidence="1">
    <location>
        <begin position="186"/>
        <end position="235"/>
    </location>
</feature>
<protein>
    <submittedName>
        <fullName evidence="2">Uncharacterized protein</fullName>
    </submittedName>
</protein>
<sequence>MLDCSFSFALPSSNLVRQALDFWETPCILFSNLVKYASSRSLFTVFELGQVNIELFPFAVFEVGQANANIELFSFVVFEFGQVNDELPFSLLFVSPFSKLVRQTSSPLHFTVFEFGQEILSSRQRIASSGSSVISRVRSRGEDISSVGRRFEAFERSPAEQSVSSRSRNPLFPLCFLSFHTSKGEPSSSPCSHSLRPNPSRAVPSASSSLANPSPTEPQPSSVSSKPPNFPRRRPLPFARILSETHTGLLHPPTMVLLTSVARHYSPTDQMDVTILTLSISTV</sequence>
<feature type="compositionally biased region" description="Low complexity" evidence="1">
    <location>
        <begin position="202"/>
        <end position="214"/>
    </location>
</feature>
<organism evidence="2 3">
    <name type="scientific">Dendrobium thyrsiflorum</name>
    <name type="common">Pinecone-like raceme dendrobium</name>
    <name type="synonym">Orchid</name>
    <dbReference type="NCBI Taxonomy" id="117978"/>
    <lineage>
        <taxon>Eukaryota</taxon>
        <taxon>Viridiplantae</taxon>
        <taxon>Streptophyta</taxon>
        <taxon>Embryophyta</taxon>
        <taxon>Tracheophyta</taxon>
        <taxon>Spermatophyta</taxon>
        <taxon>Magnoliopsida</taxon>
        <taxon>Liliopsida</taxon>
        <taxon>Asparagales</taxon>
        <taxon>Orchidaceae</taxon>
        <taxon>Epidendroideae</taxon>
        <taxon>Malaxideae</taxon>
        <taxon>Dendrobiinae</taxon>
        <taxon>Dendrobium</taxon>
    </lineage>
</organism>
<evidence type="ECO:0000313" key="3">
    <source>
        <dbReference type="Proteomes" id="UP001552299"/>
    </source>
</evidence>
<dbReference type="Proteomes" id="UP001552299">
    <property type="component" value="Unassembled WGS sequence"/>
</dbReference>
<reference evidence="2 3" key="1">
    <citation type="journal article" date="2024" name="Plant Biotechnol. J.">
        <title>Dendrobium thyrsiflorum genome and its molecular insights into genes involved in important horticultural traits.</title>
        <authorList>
            <person name="Chen B."/>
            <person name="Wang J.Y."/>
            <person name="Zheng P.J."/>
            <person name="Li K.L."/>
            <person name="Liang Y.M."/>
            <person name="Chen X.F."/>
            <person name="Zhang C."/>
            <person name="Zhao X."/>
            <person name="He X."/>
            <person name="Zhang G.Q."/>
            <person name="Liu Z.J."/>
            <person name="Xu Q."/>
        </authorList>
    </citation>
    <scope>NUCLEOTIDE SEQUENCE [LARGE SCALE GENOMIC DNA]</scope>
    <source>
        <strain evidence="2">GZMU011</strain>
    </source>
</reference>
<keyword evidence="3" id="KW-1185">Reference proteome</keyword>
<dbReference type="AlphaFoldDB" id="A0ABD0V3B0"/>
<feature type="compositionally biased region" description="Polar residues" evidence="1">
    <location>
        <begin position="186"/>
        <end position="197"/>
    </location>
</feature>
<evidence type="ECO:0000256" key="1">
    <source>
        <dbReference type="SAM" id="MobiDB-lite"/>
    </source>
</evidence>
<evidence type="ECO:0000313" key="2">
    <source>
        <dbReference type="EMBL" id="KAL0919547.1"/>
    </source>
</evidence>
<accession>A0ABD0V3B0</accession>
<gene>
    <name evidence="2" type="ORF">M5K25_011646</name>
</gene>